<dbReference type="InterPro" id="IPR011652">
    <property type="entry name" value="MORN_2"/>
</dbReference>
<dbReference type="EMBL" id="BAABIP010000007">
    <property type="protein sequence ID" value="GAA4760851.1"/>
    <property type="molecule type" value="Genomic_DNA"/>
</dbReference>
<organism evidence="1 2">
    <name type="scientific">Flavobacterium hankyongi</name>
    <dbReference type="NCBI Taxonomy" id="1176532"/>
    <lineage>
        <taxon>Bacteria</taxon>
        <taxon>Pseudomonadati</taxon>
        <taxon>Bacteroidota</taxon>
        <taxon>Flavobacteriia</taxon>
        <taxon>Flavobacteriales</taxon>
        <taxon>Flavobacteriaceae</taxon>
        <taxon>Flavobacterium</taxon>
    </lineage>
</organism>
<evidence type="ECO:0008006" key="3">
    <source>
        <dbReference type="Google" id="ProtNLM"/>
    </source>
</evidence>
<dbReference type="Pfam" id="PF07661">
    <property type="entry name" value="MORN_2"/>
    <property type="match status" value="2"/>
</dbReference>
<dbReference type="Gene3D" id="3.90.930.1">
    <property type="match status" value="1"/>
</dbReference>
<evidence type="ECO:0000313" key="2">
    <source>
        <dbReference type="Proteomes" id="UP001500141"/>
    </source>
</evidence>
<sequence length="100" mass="11707">MVDVDNAGGPVYQYKGKPFNGIIQSFYENGNLMDEAEFTDGHIGGVQREYYENGQMKSEYFKYFAKPEGDWRGWDEKGNLLYHSIWKEGEKIKEIIPRKE</sequence>
<dbReference type="RefSeq" id="WP_264544102.1">
    <property type="nucleotide sequence ID" value="NZ_BAABIP010000007.1"/>
</dbReference>
<dbReference type="Proteomes" id="UP001500141">
    <property type="component" value="Unassembled WGS sequence"/>
</dbReference>
<dbReference type="SUPFAM" id="SSF82185">
    <property type="entry name" value="Histone H3 K4-specific methyltransferase SET7/9 N-terminal domain"/>
    <property type="match status" value="1"/>
</dbReference>
<reference evidence="2" key="1">
    <citation type="journal article" date="2019" name="Int. J. Syst. Evol. Microbiol.">
        <title>The Global Catalogue of Microorganisms (GCM) 10K type strain sequencing project: providing services to taxonomists for standard genome sequencing and annotation.</title>
        <authorList>
            <consortium name="The Broad Institute Genomics Platform"/>
            <consortium name="The Broad Institute Genome Sequencing Center for Infectious Disease"/>
            <person name="Wu L."/>
            <person name="Ma J."/>
        </authorList>
    </citation>
    <scope>NUCLEOTIDE SEQUENCE [LARGE SCALE GENOMIC DNA]</scope>
    <source>
        <strain evidence="2">JCM 18198</strain>
    </source>
</reference>
<comment type="caution">
    <text evidence="1">The sequence shown here is derived from an EMBL/GenBank/DDBJ whole genome shotgun (WGS) entry which is preliminary data.</text>
</comment>
<evidence type="ECO:0000313" key="1">
    <source>
        <dbReference type="EMBL" id="GAA4760851.1"/>
    </source>
</evidence>
<gene>
    <name evidence="1" type="ORF">GCM10023230_07270</name>
</gene>
<keyword evidence="2" id="KW-1185">Reference proteome</keyword>
<accession>A0ABP8ZMP9</accession>
<name>A0ABP8ZMP9_9FLAO</name>
<proteinExistence type="predicted"/>
<protein>
    <recommendedName>
        <fullName evidence="3">MORN repeat variant</fullName>
    </recommendedName>
</protein>